<dbReference type="InterPro" id="IPR046341">
    <property type="entry name" value="SET_dom_sf"/>
</dbReference>
<name>A0A1B9GP46_9TREE</name>
<sequence length="446" mass="49914">MSSPTALSKPQELVEWLKANGGHFHTSAELKVDPQFGLSVFSTSPIKEDDVLVSCPFELAITAQLASEAVSEVKGIEEEQLVWPAGTSKEGEKWNERMRIGAYLGLHWVHADVKSDAPWPPALKHKIYLESLPSPPDLTTPMYFTDSELNLLQGSNLLGAVEYRKREWKAEQEAVWSVLKEDGLTWWRYLAIATYMSSRSFPSKLLKIPEGQKSQITPAEKRKVDEEEEVSQPVLLPGVDIFNHARNQPILWLSSPVQSTSAPNSDPIPSISLVSTQGSDAGVQLFNNYGAKPNEELLLGYGFVIPSNPEDTVNLRLGKLGNLPEHVTKKLAEKKLDASKRFELRRDGDMDKELLEVVRIMLNDHDPDHEHEEIDEDDEHALHAHEEEEMQLELDVLGMLGGMLDDKLAKLQGEATEPETGTSTDSKAARAHIREMCEIYRQGERA</sequence>
<dbReference type="STRING" id="1296120.A0A1B9GP46"/>
<dbReference type="PANTHER" id="PTHR13271:SF147">
    <property type="entry name" value="PROTEIN-LYSINE N-METHYLTRANSFERASE EFM1-RELATED"/>
    <property type="match status" value="1"/>
</dbReference>
<evidence type="ECO:0000313" key="2">
    <source>
        <dbReference type="Proteomes" id="UP000092666"/>
    </source>
</evidence>
<accession>A0A1B9GP46</accession>
<dbReference type="Gene3D" id="3.90.1410.10">
    <property type="entry name" value="set domain protein methyltransferase, domain 1"/>
    <property type="match status" value="1"/>
</dbReference>
<keyword evidence="2" id="KW-1185">Reference proteome</keyword>
<dbReference type="SUPFAM" id="SSF82199">
    <property type="entry name" value="SET domain"/>
    <property type="match status" value="1"/>
</dbReference>
<dbReference type="EMBL" id="KV700128">
    <property type="protein sequence ID" value="OCF32850.1"/>
    <property type="molecule type" value="Genomic_DNA"/>
</dbReference>
<protein>
    <submittedName>
        <fullName evidence="1">Cytoplasmic protein</fullName>
    </submittedName>
</protein>
<dbReference type="PANTHER" id="PTHR13271">
    <property type="entry name" value="UNCHARACTERIZED PUTATIVE METHYLTRANSFERASE"/>
    <property type="match status" value="1"/>
</dbReference>
<dbReference type="InterPro" id="IPR050600">
    <property type="entry name" value="SETD3_SETD6_MTase"/>
</dbReference>
<reference evidence="1 2" key="1">
    <citation type="submission" date="2013-07" db="EMBL/GenBank/DDBJ databases">
        <title>The Genome Sequence of Cryptococcus heveanensis BCC8398.</title>
        <authorList>
            <consortium name="The Broad Institute Genome Sequencing Platform"/>
            <person name="Cuomo C."/>
            <person name="Litvintseva A."/>
            <person name="Chen Y."/>
            <person name="Heitman J."/>
            <person name="Sun S."/>
            <person name="Springer D."/>
            <person name="Dromer F."/>
            <person name="Young S.K."/>
            <person name="Zeng Q."/>
            <person name="Gargeya S."/>
            <person name="Fitzgerald M."/>
            <person name="Abouelleil A."/>
            <person name="Alvarado L."/>
            <person name="Berlin A.M."/>
            <person name="Chapman S.B."/>
            <person name="Dewar J."/>
            <person name="Goldberg J."/>
            <person name="Griggs A."/>
            <person name="Gujja S."/>
            <person name="Hansen M."/>
            <person name="Howarth C."/>
            <person name="Imamovic A."/>
            <person name="Larimer J."/>
            <person name="McCowan C."/>
            <person name="Murphy C."/>
            <person name="Pearson M."/>
            <person name="Priest M."/>
            <person name="Roberts A."/>
            <person name="Saif S."/>
            <person name="Shea T."/>
            <person name="Sykes S."/>
            <person name="Wortman J."/>
            <person name="Nusbaum C."/>
            <person name="Birren B."/>
        </authorList>
    </citation>
    <scope>NUCLEOTIDE SEQUENCE [LARGE SCALE GENOMIC DNA]</scope>
    <source>
        <strain evidence="1 2">BCC8398</strain>
    </source>
</reference>
<reference evidence="2" key="2">
    <citation type="submission" date="2013-12" db="EMBL/GenBank/DDBJ databases">
        <title>Evolution of pathogenesis and genome organization in the Tremellales.</title>
        <authorList>
            <person name="Cuomo C."/>
            <person name="Litvintseva A."/>
            <person name="Heitman J."/>
            <person name="Chen Y."/>
            <person name="Sun S."/>
            <person name="Springer D."/>
            <person name="Dromer F."/>
            <person name="Young S."/>
            <person name="Zeng Q."/>
            <person name="Chapman S."/>
            <person name="Gujja S."/>
            <person name="Saif S."/>
            <person name="Birren B."/>
        </authorList>
    </citation>
    <scope>NUCLEOTIDE SEQUENCE [LARGE SCALE GENOMIC DNA]</scope>
    <source>
        <strain evidence="2">BCC8398</strain>
    </source>
</reference>
<proteinExistence type="predicted"/>
<dbReference type="GO" id="GO:0016279">
    <property type="term" value="F:protein-lysine N-methyltransferase activity"/>
    <property type="evidence" value="ECO:0007669"/>
    <property type="project" value="TreeGrafter"/>
</dbReference>
<dbReference type="GO" id="GO:0005634">
    <property type="term" value="C:nucleus"/>
    <property type="evidence" value="ECO:0007669"/>
    <property type="project" value="TreeGrafter"/>
</dbReference>
<organism evidence="1 2">
    <name type="scientific">Kwoniella heveanensis BCC8398</name>
    <dbReference type="NCBI Taxonomy" id="1296120"/>
    <lineage>
        <taxon>Eukaryota</taxon>
        <taxon>Fungi</taxon>
        <taxon>Dikarya</taxon>
        <taxon>Basidiomycota</taxon>
        <taxon>Agaricomycotina</taxon>
        <taxon>Tremellomycetes</taxon>
        <taxon>Tremellales</taxon>
        <taxon>Cryptococcaceae</taxon>
        <taxon>Kwoniella</taxon>
    </lineage>
</organism>
<dbReference type="Proteomes" id="UP000092666">
    <property type="component" value="Unassembled WGS sequence"/>
</dbReference>
<dbReference type="OrthoDB" id="42889at2759"/>
<evidence type="ECO:0000313" key="1">
    <source>
        <dbReference type="EMBL" id="OCF32850.1"/>
    </source>
</evidence>
<dbReference type="AlphaFoldDB" id="A0A1B9GP46"/>
<gene>
    <name evidence="1" type="ORF">I316_05486</name>
</gene>